<comment type="catalytic activity">
    <reaction evidence="1">
        <text>ATP + protein L-histidine = ADP + protein N-phospho-L-histidine.</text>
        <dbReference type="EC" id="2.7.13.3"/>
    </reaction>
</comment>
<dbReference type="SUPFAM" id="SSF55874">
    <property type="entry name" value="ATPase domain of HSP90 chaperone/DNA topoisomerase II/histidine kinase"/>
    <property type="match status" value="1"/>
</dbReference>
<dbReference type="InterPro" id="IPR005467">
    <property type="entry name" value="His_kinase_dom"/>
</dbReference>
<sequence>MRRRRKPGAAPLGFAWRLGASLGLVVLAGGVTLLVVALVIAPQLFQSHLRMAAGPRIEPAIQSHVDEAFANAILTALGIAVPVALVTSWLVTWIVARRLGRSVAMVSNAADRIARGHLDARIATPAIGPEFTQLTESFNAMAARLAETETMRRQLIGDLAHELRTPLAALDATVTAVADGVLPVDGTTLETLTGQTRRLQHLVADMSAVSRAEERQLDLHPRPVDLATIAHEAVASITARFVAAGVHLDLEAGGRSPVVEVDPQRLAEAAANILDNALRHTADGGDVRVIVRAGPGVGVLEVVDTGDGFDPADSGRIFERFFRGDASRTRSSAGTGVGLTIARAIVQAHGGTLTASSRGPGTGATFVMVLPARASAGSGPA</sequence>
<feature type="transmembrane region" description="Helical" evidence="11">
    <location>
        <begin position="72"/>
        <end position="96"/>
    </location>
</feature>
<keyword evidence="10 11" id="KW-0472">Membrane</keyword>
<dbReference type="SMART" id="SM00388">
    <property type="entry name" value="HisKA"/>
    <property type="match status" value="1"/>
</dbReference>
<evidence type="ECO:0000256" key="5">
    <source>
        <dbReference type="ARBA" id="ARBA00022679"/>
    </source>
</evidence>
<evidence type="ECO:0000259" key="13">
    <source>
        <dbReference type="PROSITE" id="PS50885"/>
    </source>
</evidence>
<dbReference type="SMART" id="SM00304">
    <property type="entry name" value="HAMP"/>
    <property type="match status" value="1"/>
</dbReference>
<dbReference type="FunFam" id="3.30.565.10:FF:000006">
    <property type="entry name" value="Sensor histidine kinase WalK"/>
    <property type="match status" value="1"/>
</dbReference>
<dbReference type="SUPFAM" id="SSF47384">
    <property type="entry name" value="Homodimeric domain of signal transducing histidine kinase"/>
    <property type="match status" value="1"/>
</dbReference>
<comment type="subcellular location">
    <subcellularLocation>
        <location evidence="2">Membrane</location>
    </subcellularLocation>
</comment>
<evidence type="ECO:0000256" key="7">
    <source>
        <dbReference type="ARBA" id="ARBA00022777"/>
    </source>
</evidence>
<dbReference type="EC" id="2.7.13.3" evidence="3"/>
<evidence type="ECO:0000259" key="12">
    <source>
        <dbReference type="PROSITE" id="PS50109"/>
    </source>
</evidence>
<proteinExistence type="predicted"/>
<dbReference type="Pfam" id="PF00672">
    <property type="entry name" value="HAMP"/>
    <property type="match status" value="1"/>
</dbReference>
<reference evidence="14" key="1">
    <citation type="submission" date="2016-10" db="EMBL/GenBank/DDBJ databases">
        <title>Sequence of Gallionella enrichment culture.</title>
        <authorList>
            <person name="Poehlein A."/>
            <person name="Muehling M."/>
            <person name="Daniel R."/>
        </authorList>
    </citation>
    <scope>NUCLEOTIDE SEQUENCE</scope>
</reference>
<protein>
    <recommendedName>
        <fullName evidence="3">histidine kinase</fullName>
        <ecNumber evidence="3">2.7.13.3</ecNumber>
    </recommendedName>
</protein>
<dbReference type="SMART" id="SM00387">
    <property type="entry name" value="HATPase_c"/>
    <property type="match status" value="1"/>
</dbReference>
<feature type="domain" description="Histidine kinase" evidence="12">
    <location>
        <begin position="158"/>
        <end position="374"/>
    </location>
</feature>
<keyword evidence="8 11" id="KW-1133">Transmembrane helix</keyword>
<keyword evidence="5 14" id="KW-0808">Transferase</keyword>
<dbReference type="Gene3D" id="1.10.287.130">
    <property type="match status" value="1"/>
</dbReference>
<name>A0A1J5QZR2_9ZZZZ</name>
<dbReference type="InterPro" id="IPR003660">
    <property type="entry name" value="HAMP_dom"/>
</dbReference>
<dbReference type="EMBL" id="MLJW01000560">
    <property type="protein sequence ID" value="OIQ85220.1"/>
    <property type="molecule type" value="Genomic_DNA"/>
</dbReference>
<keyword evidence="7 14" id="KW-0418">Kinase</keyword>
<evidence type="ECO:0000256" key="9">
    <source>
        <dbReference type="ARBA" id="ARBA00023012"/>
    </source>
</evidence>
<dbReference type="InterPro" id="IPR036890">
    <property type="entry name" value="HATPase_C_sf"/>
</dbReference>
<dbReference type="InterPro" id="IPR050428">
    <property type="entry name" value="TCS_sensor_his_kinase"/>
</dbReference>
<keyword evidence="6 11" id="KW-0812">Transmembrane</keyword>
<evidence type="ECO:0000256" key="4">
    <source>
        <dbReference type="ARBA" id="ARBA00022553"/>
    </source>
</evidence>
<dbReference type="CDD" id="cd06225">
    <property type="entry name" value="HAMP"/>
    <property type="match status" value="1"/>
</dbReference>
<evidence type="ECO:0000256" key="8">
    <source>
        <dbReference type="ARBA" id="ARBA00022989"/>
    </source>
</evidence>
<evidence type="ECO:0000256" key="1">
    <source>
        <dbReference type="ARBA" id="ARBA00000085"/>
    </source>
</evidence>
<dbReference type="AlphaFoldDB" id="A0A1J5QZR2"/>
<dbReference type="InterPro" id="IPR003594">
    <property type="entry name" value="HATPase_dom"/>
</dbReference>
<dbReference type="PROSITE" id="PS50885">
    <property type="entry name" value="HAMP"/>
    <property type="match status" value="1"/>
</dbReference>
<dbReference type="PANTHER" id="PTHR45436:SF5">
    <property type="entry name" value="SENSOR HISTIDINE KINASE TRCS"/>
    <property type="match status" value="1"/>
</dbReference>
<evidence type="ECO:0000256" key="6">
    <source>
        <dbReference type="ARBA" id="ARBA00022692"/>
    </source>
</evidence>
<dbReference type="InterPro" id="IPR003661">
    <property type="entry name" value="HisK_dim/P_dom"/>
</dbReference>
<dbReference type="InterPro" id="IPR036097">
    <property type="entry name" value="HisK_dim/P_sf"/>
</dbReference>
<dbReference type="CDD" id="cd00082">
    <property type="entry name" value="HisKA"/>
    <property type="match status" value="1"/>
</dbReference>
<accession>A0A1J5QZR2</accession>
<dbReference type="GO" id="GO:0005886">
    <property type="term" value="C:plasma membrane"/>
    <property type="evidence" value="ECO:0007669"/>
    <property type="project" value="TreeGrafter"/>
</dbReference>
<dbReference type="PRINTS" id="PR00344">
    <property type="entry name" value="BCTRLSENSOR"/>
</dbReference>
<comment type="caution">
    <text evidence="14">The sequence shown here is derived from an EMBL/GenBank/DDBJ whole genome shotgun (WGS) entry which is preliminary data.</text>
</comment>
<evidence type="ECO:0000256" key="10">
    <source>
        <dbReference type="ARBA" id="ARBA00023136"/>
    </source>
</evidence>
<evidence type="ECO:0000313" key="14">
    <source>
        <dbReference type="EMBL" id="OIQ85220.1"/>
    </source>
</evidence>
<dbReference type="Pfam" id="PF00512">
    <property type="entry name" value="HisKA"/>
    <property type="match status" value="1"/>
</dbReference>
<dbReference type="InterPro" id="IPR004358">
    <property type="entry name" value="Sig_transdc_His_kin-like_C"/>
</dbReference>
<evidence type="ECO:0000256" key="2">
    <source>
        <dbReference type="ARBA" id="ARBA00004370"/>
    </source>
</evidence>
<dbReference type="Gene3D" id="6.10.340.10">
    <property type="match status" value="1"/>
</dbReference>
<feature type="transmembrane region" description="Helical" evidence="11">
    <location>
        <begin position="21"/>
        <end position="41"/>
    </location>
</feature>
<gene>
    <name evidence="14" type="primary">baeS_5</name>
    <name evidence="14" type="ORF">GALL_329530</name>
</gene>
<dbReference type="GO" id="GO:0000155">
    <property type="term" value="F:phosphorelay sensor kinase activity"/>
    <property type="evidence" value="ECO:0007669"/>
    <property type="project" value="InterPro"/>
</dbReference>
<keyword evidence="4" id="KW-0597">Phosphoprotein</keyword>
<evidence type="ECO:0000256" key="3">
    <source>
        <dbReference type="ARBA" id="ARBA00012438"/>
    </source>
</evidence>
<organism evidence="14">
    <name type="scientific">mine drainage metagenome</name>
    <dbReference type="NCBI Taxonomy" id="410659"/>
    <lineage>
        <taxon>unclassified sequences</taxon>
        <taxon>metagenomes</taxon>
        <taxon>ecological metagenomes</taxon>
    </lineage>
</organism>
<dbReference type="PANTHER" id="PTHR45436">
    <property type="entry name" value="SENSOR HISTIDINE KINASE YKOH"/>
    <property type="match status" value="1"/>
</dbReference>
<keyword evidence="9" id="KW-0902">Two-component regulatory system</keyword>
<dbReference type="PROSITE" id="PS50109">
    <property type="entry name" value="HIS_KIN"/>
    <property type="match status" value="1"/>
</dbReference>
<dbReference type="Gene3D" id="3.30.565.10">
    <property type="entry name" value="Histidine kinase-like ATPase, C-terminal domain"/>
    <property type="match status" value="1"/>
</dbReference>
<dbReference type="SUPFAM" id="SSF158472">
    <property type="entry name" value="HAMP domain-like"/>
    <property type="match status" value="1"/>
</dbReference>
<evidence type="ECO:0000256" key="11">
    <source>
        <dbReference type="SAM" id="Phobius"/>
    </source>
</evidence>
<dbReference type="Pfam" id="PF02518">
    <property type="entry name" value="HATPase_c"/>
    <property type="match status" value="1"/>
</dbReference>
<feature type="domain" description="HAMP" evidence="13">
    <location>
        <begin position="97"/>
        <end position="150"/>
    </location>
</feature>